<dbReference type="CDD" id="cd08494">
    <property type="entry name" value="PBP2_NikA_DppA_OppA_like_6"/>
    <property type="match status" value="1"/>
</dbReference>
<evidence type="ECO:0000313" key="7">
    <source>
        <dbReference type="EMBL" id="MFC7581872.1"/>
    </source>
</evidence>
<keyword evidence="8" id="KW-1185">Reference proteome</keyword>
<dbReference type="PROSITE" id="PS51257">
    <property type="entry name" value="PROKAR_LIPOPROTEIN"/>
    <property type="match status" value="1"/>
</dbReference>
<comment type="caution">
    <text evidence="7">The sequence shown here is derived from an EMBL/GenBank/DDBJ whole genome shotgun (WGS) entry which is preliminary data.</text>
</comment>
<evidence type="ECO:0000256" key="1">
    <source>
        <dbReference type="ARBA" id="ARBA00004196"/>
    </source>
</evidence>
<accession>A0ABW2SP73</accession>
<reference evidence="8" key="1">
    <citation type="journal article" date="2019" name="Int. J. Syst. Evol. Microbiol.">
        <title>The Global Catalogue of Microorganisms (GCM) 10K type strain sequencing project: providing services to taxonomists for standard genome sequencing and annotation.</title>
        <authorList>
            <consortium name="The Broad Institute Genomics Platform"/>
            <consortium name="The Broad Institute Genome Sequencing Center for Infectious Disease"/>
            <person name="Wu L."/>
            <person name="Ma J."/>
        </authorList>
    </citation>
    <scope>NUCLEOTIDE SEQUENCE [LARGE SCALE GENOMIC DNA]</scope>
    <source>
        <strain evidence="8">CCUG 56698</strain>
    </source>
</reference>
<comment type="subcellular location">
    <subcellularLocation>
        <location evidence="1">Cell envelope</location>
    </subcellularLocation>
</comment>
<evidence type="ECO:0000256" key="5">
    <source>
        <dbReference type="SAM" id="SignalP"/>
    </source>
</evidence>
<dbReference type="InterPro" id="IPR039424">
    <property type="entry name" value="SBP_5"/>
</dbReference>
<evidence type="ECO:0000256" key="2">
    <source>
        <dbReference type="ARBA" id="ARBA00005695"/>
    </source>
</evidence>
<dbReference type="InterPro" id="IPR000914">
    <property type="entry name" value="SBP_5_dom"/>
</dbReference>
<dbReference type="SUPFAM" id="SSF53850">
    <property type="entry name" value="Periplasmic binding protein-like II"/>
    <property type="match status" value="1"/>
</dbReference>
<gene>
    <name evidence="7" type="ORF">ACFQWG_11765</name>
</gene>
<evidence type="ECO:0000313" key="8">
    <source>
        <dbReference type="Proteomes" id="UP001596527"/>
    </source>
</evidence>
<dbReference type="PIRSF" id="PIRSF002741">
    <property type="entry name" value="MppA"/>
    <property type="match status" value="1"/>
</dbReference>
<comment type="similarity">
    <text evidence="2">Belongs to the bacterial solute-binding protein 5 family.</text>
</comment>
<feature type="signal peptide" evidence="5">
    <location>
        <begin position="1"/>
        <end position="23"/>
    </location>
</feature>
<dbReference type="Gene3D" id="3.40.190.10">
    <property type="entry name" value="Periplasmic binding protein-like II"/>
    <property type="match status" value="1"/>
</dbReference>
<dbReference type="Gene3D" id="3.10.105.10">
    <property type="entry name" value="Dipeptide-binding Protein, Domain 3"/>
    <property type="match status" value="1"/>
</dbReference>
<name>A0ABW2SP73_9ACTO</name>
<feature type="chain" id="PRO_5046281898" evidence="5">
    <location>
        <begin position="24"/>
        <end position="517"/>
    </location>
</feature>
<dbReference type="InterPro" id="IPR030678">
    <property type="entry name" value="Peptide/Ni-bd"/>
</dbReference>
<dbReference type="Pfam" id="PF00496">
    <property type="entry name" value="SBP_bac_5"/>
    <property type="match status" value="1"/>
</dbReference>
<dbReference type="EMBL" id="JBHTEF010000001">
    <property type="protein sequence ID" value="MFC7581872.1"/>
    <property type="molecule type" value="Genomic_DNA"/>
</dbReference>
<proteinExistence type="inferred from homology"/>
<evidence type="ECO:0000259" key="6">
    <source>
        <dbReference type="Pfam" id="PF00496"/>
    </source>
</evidence>
<evidence type="ECO:0000256" key="3">
    <source>
        <dbReference type="ARBA" id="ARBA00022448"/>
    </source>
</evidence>
<keyword evidence="4 5" id="KW-0732">Signal</keyword>
<dbReference type="PANTHER" id="PTHR30290:SF10">
    <property type="entry name" value="PERIPLASMIC OLIGOPEPTIDE-BINDING PROTEIN-RELATED"/>
    <property type="match status" value="1"/>
</dbReference>
<sequence>MSVLRQSWIGPAAAALVVSLALAGCSSGGQASGSQASGDQGASGAAAGFDPDATIVVGSQNEPTSLNSIGGGSSGVTEALYLNVYESLFSLDDEGQIHNLLAEDYSVSDDGLTYTFTLRQGVTFHSGKPLTPEDVKWSIERVISPESKAARKGDLEVIDSVTTSGDDTVTVTLSQKKKSLIYYLAGVWILQRDIADPATTEDGTGPYKLDQWKKGDSLTISRFDGYWGEKPTNAGVTFRYFTDATALNNALVARQIDIVSGEPSPDYLEEFQDTSQYTIVEGQSTVKDLLAFNDRVEPFTDVRVRQAVSSAIDKKALLDKVWNGYGQVTGSMVPPKDPWYEDLSDVNGYDPDRAKELLAEAGYPDGFSFTLETPNYDPHPAEAEFIKSELAKVGIDVTINTITSDTWYETVYSNHDFEATLQEHVNDRDLVWFANPDFYWGYDNTQVQEWVDQSEAVDTDDEQTELLRKANETVTEEAAAVWLFLAPQLRVSTADVSGYPKNGYNSQFFVGDITKSS</sequence>
<keyword evidence="3" id="KW-0813">Transport</keyword>
<dbReference type="Proteomes" id="UP001596527">
    <property type="component" value="Unassembled WGS sequence"/>
</dbReference>
<feature type="domain" description="Solute-binding protein family 5" evidence="6">
    <location>
        <begin position="97"/>
        <end position="427"/>
    </location>
</feature>
<dbReference type="RefSeq" id="WP_380975550.1">
    <property type="nucleotide sequence ID" value="NZ_JBHTEF010000001.1"/>
</dbReference>
<evidence type="ECO:0000256" key="4">
    <source>
        <dbReference type="ARBA" id="ARBA00022729"/>
    </source>
</evidence>
<protein>
    <submittedName>
        <fullName evidence="7">ABC transporter substrate-binding protein</fullName>
    </submittedName>
</protein>
<organism evidence="7 8">
    <name type="scientific">Schaalia naturae</name>
    <dbReference type="NCBI Taxonomy" id="635203"/>
    <lineage>
        <taxon>Bacteria</taxon>
        <taxon>Bacillati</taxon>
        <taxon>Actinomycetota</taxon>
        <taxon>Actinomycetes</taxon>
        <taxon>Actinomycetales</taxon>
        <taxon>Actinomycetaceae</taxon>
        <taxon>Schaalia</taxon>
    </lineage>
</organism>
<dbReference type="Gene3D" id="3.90.76.10">
    <property type="entry name" value="Dipeptide-binding Protein, Domain 1"/>
    <property type="match status" value="1"/>
</dbReference>
<dbReference type="PANTHER" id="PTHR30290">
    <property type="entry name" value="PERIPLASMIC BINDING COMPONENT OF ABC TRANSPORTER"/>
    <property type="match status" value="1"/>
</dbReference>